<dbReference type="HOGENOM" id="CLU_2456362_0_0_1"/>
<evidence type="ECO:0000256" key="1">
    <source>
        <dbReference type="SAM" id="MobiDB-lite"/>
    </source>
</evidence>
<reference evidence="3" key="1">
    <citation type="journal article" date="2012" name="MBio">
        <title>Comparative genome analysis of Trichophyton rubrum and related dermatophytes reveals candidate genes involved in infection.</title>
        <authorList>
            <person name="Martinez D.A."/>
            <person name="Oliver B.G."/>
            <person name="Graeser Y."/>
            <person name="Goldberg J.M."/>
            <person name="Li W."/>
            <person name="Martinez-Rossi N.M."/>
            <person name="Monod M."/>
            <person name="Shelest E."/>
            <person name="Barton R.C."/>
            <person name="Birch E."/>
            <person name="Brakhage A.A."/>
            <person name="Chen Z."/>
            <person name="Gurr S.J."/>
            <person name="Heiman D."/>
            <person name="Heitman J."/>
            <person name="Kosti I."/>
            <person name="Rossi A."/>
            <person name="Saif S."/>
            <person name="Samalova M."/>
            <person name="Saunders C.W."/>
            <person name="Shea T."/>
            <person name="Summerbell R.C."/>
            <person name="Xu J."/>
            <person name="Young S."/>
            <person name="Zeng Q."/>
            <person name="Birren B.W."/>
            <person name="Cuomo C.A."/>
            <person name="White T.C."/>
        </authorList>
    </citation>
    <scope>NUCLEOTIDE SEQUENCE [LARGE SCALE GENOMIC DNA]</scope>
    <source>
        <strain evidence="3">ATCC MYA-4606 / CBS 127.97</strain>
    </source>
</reference>
<dbReference type="EMBL" id="DS995738">
    <property type="protein sequence ID" value="EGE05299.1"/>
    <property type="molecule type" value="Genomic_DNA"/>
</dbReference>
<sequence>MYVEGQQLLNPPTYTPAASHTRIKPPGGICQIKVGQRIHLLLKYAVYSRNARACLPSLVRDRVGGMTRISKECSGLASLAGGQEGSWKG</sequence>
<dbReference type="AlphaFoldDB" id="F2PTT1"/>
<dbReference type="Proteomes" id="UP000009169">
    <property type="component" value="Unassembled WGS sequence"/>
</dbReference>
<name>F2PTT1_TRIEC</name>
<proteinExistence type="predicted"/>
<keyword evidence="3" id="KW-1185">Reference proteome</keyword>
<feature type="region of interest" description="Disordered" evidence="1">
    <location>
        <begin position="1"/>
        <end position="20"/>
    </location>
</feature>
<evidence type="ECO:0000313" key="2">
    <source>
        <dbReference type="EMBL" id="EGE05299.1"/>
    </source>
</evidence>
<protein>
    <submittedName>
        <fullName evidence="2">Uncharacterized protein</fullName>
    </submittedName>
</protein>
<evidence type="ECO:0000313" key="3">
    <source>
        <dbReference type="Proteomes" id="UP000009169"/>
    </source>
</evidence>
<organism evidence="2 3">
    <name type="scientific">Trichophyton equinum (strain ATCC MYA-4606 / CBS 127.97)</name>
    <name type="common">Horse ringworm fungus</name>
    <dbReference type="NCBI Taxonomy" id="559882"/>
    <lineage>
        <taxon>Eukaryota</taxon>
        <taxon>Fungi</taxon>
        <taxon>Dikarya</taxon>
        <taxon>Ascomycota</taxon>
        <taxon>Pezizomycotina</taxon>
        <taxon>Eurotiomycetes</taxon>
        <taxon>Eurotiomycetidae</taxon>
        <taxon>Onygenales</taxon>
        <taxon>Arthrodermataceae</taxon>
        <taxon>Trichophyton</taxon>
    </lineage>
</organism>
<feature type="compositionally biased region" description="Polar residues" evidence="1">
    <location>
        <begin position="7"/>
        <end position="18"/>
    </location>
</feature>
<gene>
    <name evidence="2" type="ORF">TEQG_04454</name>
</gene>
<dbReference type="VEuPathDB" id="FungiDB:TEQG_04454"/>
<accession>F2PTT1</accession>